<keyword evidence="2" id="KW-1185">Reference proteome</keyword>
<protein>
    <submittedName>
        <fullName evidence="1">Uncharacterized protein</fullName>
    </submittedName>
</protein>
<evidence type="ECO:0000313" key="1">
    <source>
        <dbReference type="EMBL" id="KAB1284186.1"/>
    </source>
</evidence>
<sequence length="308" mass="34838">MFVWQRQADAAVLQSRTLGLCQCACYAQTPQNPGTREVEQRAAKWFRRRLVTPSVPVRTAVRPMQRLQLMQRLKICSPFCCRAFQGPCFGHPASPEPVRVPGPQEWQKCGEGRSVEELRPRVGRPQDASFGSWDFILETVGELSGLASWEGPHQTPDDGKRVTRRDIWEDDCDFKTRQPEVQLWSLVGAEGESASHGHTHLGLARVYCKEWGQGHTPHQETRDRGRLSCRNSLTLCGDVCGFSLTLPLLQLDRVTQSAQRGWVWWVLGKLDLGDGADPVRLMWTLPAEDHCYFWGLGFQGRWGDSLAI</sequence>
<reference evidence="1 2" key="1">
    <citation type="journal article" date="2019" name="Mol. Ecol. Resour.">
        <title>Improving Illumina assemblies with Hi-C and long reads: an example with the North African dromedary.</title>
        <authorList>
            <person name="Elbers J.P."/>
            <person name="Rogers M.F."/>
            <person name="Perelman P.L."/>
            <person name="Proskuryakova A.A."/>
            <person name="Serdyukova N.A."/>
            <person name="Johnson W.E."/>
            <person name="Horin P."/>
            <person name="Corander J."/>
            <person name="Murphy D."/>
            <person name="Burger P.A."/>
        </authorList>
    </citation>
    <scope>NUCLEOTIDE SEQUENCE [LARGE SCALE GENOMIC DNA]</scope>
    <source>
        <strain evidence="1">Drom800</strain>
        <tissue evidence="1">Blood</tissue>
    </source>
</reference>
<dbReference type="EMBL" id="JWIN03000001">
    <property type="protein sequence ID" value="KAB1284186.1"/>
    <property type="molecule type" value="Genomic_DNA"/>
</dbReference>
<name>A0A5N4EMU7_CAMDR</name>
<comment type="caution">
    <text evidence="1">The sequence shown here is derived from an EMBL/GenBank/DDBJ whole genome shotgun (WGS) entry which is preliminary data.</text>
</comment>
<accession>A0A5N4EMU7</accession>
<dbReference type="Proteomes" id="UP000299084">
    <property type="component" value="Unassembled WGS sequence"/>
</dbReference>
<dbReference type="AlphaFoldDB" id="A0A5N4EMU7"/>
<gene>
    <name evidence="1" type="ORF">Cadr_000000308</name>
</gene>
<proteinExistence type="predicted"/>
<organism evidence="1 2">
    <name type="scientific">Camelus dromedarius</name>
    <name type="common">Dromedary</name>
    <name type="synonym">Arabian camel</name>
    <dbReference type="NCBI Taxonomy" id="9838"/>
    <lineage>
        <taxon>Eukaryota</taxon>
        <taxon>Metazoa</taxon>
        <taxon>Chordata</taxon>
        <taxon>Craniata</taxon>
        <taxon>Vertebrata</taxon>
        <taxon>Euteleostomi</taxon>
        <taxon>Mammalia</taxon>
        <taxon>Eutheria</taxon>
        <taxon>Laurasiatheria</taxon>
        <taxon>Artiodactyla</taxon>
        <taxon>Tylopoda</taxon>
        <taxon>Camelidae</taxon>
        <taxon>Camelus</taxon>
    </lineage>
</organism>
<evidence type="ECO:0000313" key="2">
    <source>
        <dbReference type="Proteomes" id="UP000299084"/>
    </source>
</evidence>